<sequence>MQFNFYSKSSNKYCKSKCFDPIVFESETSVGGVWRKIISTTRLQTPKQYYQFSDFPWPPSVKDEFPPQGQVFQYLESYANHFDLLQHIRFGCQVVSISYNGPSDEEMRACTRFTFTALTDASTQVYQVSFVILCFGKFSSLPNIPEFPKGKGPEVFHGKVIHSADYAAMDHTDAANLIKDKRVEGFRNQL</sequence>
<dbReference type="EC" id="1.-.-.-" evidence="5"/>
<evidence type="ECO:0000256" key="3">
    <source>
        <dbReference type="ARBA" id="ARBA00022827"/>
    </source>
</evidence>
<evidence type="ECO:0000256" key="2">
    <source>
        <dbReference type="ARBA" id="ARBA00022630"/>
    </source>
</evidence>
<dbReference type="GO" id="GO:0004499">
    <property type="term" value="F:N,N-dimethylaniline monooxygenase activity"/>
    <property type="evidence" value="ECO:0007669"/>
    <property type="project" value="InterPro"/>
</dbReference>
<proteinExistence type="inferred from homology"/>
<reference evidence="6" key="1">
    <citation type="submission" date="2023-02" db="EMBL/GenBank/DDBJ databases">
        <title>Genome of toxic invasive species Heracleum sosnowskyi carries increased number of genes despite the absence of recent whole-genome duplications.</title>
        <authorList>
            <person name="Schelkunov M."/>
            <person name="Shtratnikova V."/>
            <person name="Makarenko M."/>
            <person name="Klepikova A."/>
            <person name="Omelchenko D."/>
            <person name="Novikova G."/>
            <person name="Obukhova E."/>
            <person name="Bogdanov V."/>
            <person name="Penin A."/>
            <person name="Logacheva M."/>
        </authorList>
    </citation>
    <scope>NUCLEOTIDE SEQUENCE</scope>
    <source>
        <strain evidence="6">Hsosn_3</strain>
        <tissue evidence="6">Leaf</tissue>
    </source>
</reference>
<keyword evidence="4 5" id="KW-0560">Oxidoreductase</keyword>
<dbReference type="InterPro" id="IPR020946">
    <property type="entry name" value="Flavin_mOase-like"/>
</dbReference>
<gene>
    <name evidence="6" type="ORF">POM88_029954</name>
</gene>
<dbReference type="Pfam" id="PF00743">
    <property type="entry name" value="FMO-like"/>
    <property type="match status" value="1"/>
</dbReference>
<name>A0AAD8HV48_9APIA</name>
<comment type="cofactor">
    <cofactor evidence="5">
        <name>FAD</name>
        <dbReference type="ChEBI" id="CHEBI:57692"/>
    </cofactor>
</comment>
<dbReference type="PANTHER" id="PTHR23023">
    <property type="entry name" value="DIMETHYLANILINE MONOOXYGENASE"/>
    <property type="match status" value="1"/>
</dbReference>
<keyword evidence="7" id="KW-1185">Reference proteome</keyword>
<evidence type="ECO:0000313" key="6">
    <source>
        <dbReference type="EMBL" id="KAK1373761.1"/>
    </source>
</evidence>
<dbReference type="AlphaFoldDB" id="A0AAD8HV48"/>
<comment type="similarity">
    <text evidence="1 5">Belongs to the FMO family.</text>
</comment>
<keyword evidence="3 5" id="KW-0274">FAD</keyword>
<dbReference type="InterPro" id="IPR036188">
    <property type="entry name" value="FAD/NAD-bd_sf"/>
</dbReference>
<reference evidence="6" key="2">
    <citation type="submission" date="2023-05" db="EMBL/GenBank/DDBJ databases">
        <authorList>
            <person name="Schelkunov M.I."/>
        </authorList>
    </citation>
    <scope>NUCLEOTIDE SEQUENCE</scope>
    <source>
        <strain evidence="6">Hsosn_3</strain>
        <tissue evidence="6">Leaf</tissue>
    </source>
</reference>
<evidence type="ECO:0000256" key="5">
    <source>
        <dbReference type="RuleBase" id="RU361177"/>
    </source>
</evidence>
<dbReference type="GO" id="GO:0050661">
    <property type="term" value="F:NADP binding"/>
    <property type="evidence" value="ECO:0007669"/>
    <property type="project" value="InterPro"/>
</dbReference>
<organism evidence="6 7">
    <name type="scientific">Heracleum sosnowskyi</name>
    <dbReference type="NCBI Taxonomy" id="360622"/>
    <lineage>
        <taxon>Eukaryota</taxon>
        <taxon>Viridiplantae</taxon>
        <taxon>Streptophyta</taxon>
        <taxon>Embryophyta</taxon>
        <taxon>Tracheophyta</taxon>
        <taxon>Spermatophyta</taxon>
        <taxon>Magnoliopsida</taxon>
        <taxon>eudicotyledons</taxon>
        <taxon>Gunneridae</taxon>
        <taxon>Pentapetalae</taxon>
        <taxon>asterids</taxon>
        <taxon>campanulids</taxon>
        <taxon>Apiales</taxon>
        <taxon>Apiaceae</taxon>
        <taxon>Apioideae</taxon>
        <taxon>apioid superclade</taxon>
        <taxon>Tordylieae</taxon>
        <taxon>Tordyliinae</taxon>
        <taxon>Heracleum</taxon>
    </lineage>
</organism>
<dbReference type="Gene3D" id="3.50.50.60">
    <property type="entry name" value="FAD/NAD(P)-binding domain"/>
    <property type="match status" value="1"/>
</dbReference>
<accession>A0AAD8HV48</accession>
<keyword evidence="5 6" id="KW-0503">Monooxygenase</keyword>
<evidence type="ECO:0000256" key="4">
    <source>
        <dbReference type="ARBA" id="ARBA00023002"/>
    </source>
</evidence>
<dbReference type="InterPro" id="IPR050346">
    <property type="entry name" value="FMO-like"/>
</dbReference>
<evidence type="ECO:0000313" key="7">
    <source>
        <dbReference type="Proteomes" id="UP001237642"/>
    </source>
</evidence>
<keyword evidence="2 5" id="KW-0285">Flavoprotein</keyword>
<dbReference type="Proteomes" id="UP001237642">
    <property type="component" value="Unassembled WGS sequence"/>
</dbReference>
<evidence type="ECO:0000256" key="1">
    <source>
        <dbReference type="ARBA" id="ARBA00009183"/>
    </source>
</evidence>
<comment type="caution">
    <text evidence="6">The sequence shown here is derived from an EMBL/GenBank/DDBJ whole genome shotgun (WGS) entry which is preliminary data.</text>
</comment>
<dbReference type="EMBL" id="JAUIZM010000007">
    <property type="protein sequence ID" value="KAK1373761.1"/>
    <property type="molecule type" value="Genomic_DNA"/>
</dbReference>
<dbReference type="GO" id="GO:0050660">
    <property type="term" value="F:flavin adenine dinucleotide binding"/>
    <property type="evidence" value="ECO:0007669"/>
    <property type="project" value="InterPro"/>
</dbReference>
<dbReference type="SUPFAM" id="SSF51905">
    <property type="entry name" value="FAD/NAD(P)-binding domain"/>
    <property type="match status" value="1"/>
</dbReference>
<protein>
    <recommendedName>
        <fullName evidence="5">Flavin-containing monooxygenase</fullName>
        <ecNumber evidence="5">1.-.-.-</ecNumber>
    </recommendedName>
</protein>